<dbReference type="Gene3D" id="1.10.260.40">
    <property type="entry name" value="lambda repressor-like DNA-binding domains"/>
    <property type="match status" value="1"/>
</dbReference>
<dbReference type="EMBL" id="FWXI01000011">
    <property type="protein sequence ID" value="SMC88261.1"/>
    <property type="molecule type" value="Genomic_DNA"/>
</dbReference>
<reference evidence="3 4" key="1">
    <citation type="submission" date="2017-04" db="EMBL/GenBank/DDBJ databases">
        <authorList>
            <person name="Afonso C.L."/>
            <person name="Miller P.J."/>
            <person name="Scott M.A."/>
            <person name="Spackman E."/>
            <person name="Goraichik I."/>
            <person name="Dimitrov K.M."/>
            <person name="Suarez D.L."/>
            <person name="Swayne D.E."/>
        </authorList>
    </citation>
    <scope>NUCLEOTIDE SEQUENCE [LARGE SCALE GENOMIC DNA]</scope>
    <source>
        <strain evidence="3 4">DSM 5090</strain>
    </source>
</reference>
<dbReference type="GO" id="GO:0003677">
    <property type="term" value="F:DNA binding"/>
    <property type="evidence" value="ECO:0007669"/>
    <property type="project" value="UniProtKB-KW"/>
</dbReference>
<evidence type="ECO:0000313" key="4">
    <source>
        <dbReference type="Proteomes" id="UP000192738"/>
    </source>
</evidence>
<dbReference type="InterPro" id="IPR001387">
    <property type="entry name" value="Cro/C1-type_HTH"/>
</dbReference>
<evidence type="ECO:0000259" key="2">
    <source>
        <dbReference type="PROSITE" id="PS50943"/>
    </source>
</evidence>
<keyword evidence="1" id="KW-0238">DNA-binding</keyword>
<sequence length="76" mass="8712">MGSVNNKLRYYRRIKDLTQDELGAALDVTRHTILAIEKRKYEPSIALALKIASFFGVPVEEMFFLEDGEEDDQCSD</sequence>
<gene>
    <name evidence="3" type="ORF">SAMN04488500_111122</name>
</gene>
<feature type="domain" description="HTH cro/C1-type" evidence="2">
    <location>
        <begin position="8"/>
        <end position="62"/>
    </location>
</feature>
<evidence type="ECO:0000256" key="1">
    <source>
        <dbReference type="ARBA" id="ARBA00023125"/>
    </source>
</evidence>
<dbReference type="Proteomes" id="UP000192738">
    <property type="component" value="Unassembled WGS sequence"/>
</dbReference>
<dbReference type="SMART" id="SM00530">
    <property type="entry name" value="HTH_XRE"/>
    <property type="match status" value="1"/>
</dbReference>
<dbReference type="OrthoDB" id="1683966at2"/>
<organism evidence="3 4">
    <name type="scientific">Sporomusa malonica</name>
    <dbReference type="NCBI Taxonomy" id="112901"/>
    <lineage>
        <taxon>Bacteria</taxon>
        <taxon>Bacillati</taxon>
        <taxon>Bacillota</taxon>
        <taxon>Negativicutes</taxon>
        <taxon>Selenomonadales</taxon>
        <taxon>Sporomusaceae</taxon>
        <taxon>Sporomusa</taxon>
    </lineage>
</organism>
<evidence type="ECO:0000313" key="3">
    <source>
        <dbReference type="EMBL" id="SMC88261.1"/>
    </source>
</evidence>
<protein>
    <submittedName>
        <fullName evidence="3">Putative transcriptional regulator</fullName>
    </submittedName>
</protein>
<accession>A0A1W2CSR6</accession>
<dbReference type="PANTHER" id="PTHR46558">
    <property type="entry name" value="TRACRIPTIONAL REGULATORY PROTEIN-RELATED-RELATED"/>
    <property type="match status" value="1"/>
</dbReference>
<dbReference type="AlphaFoldDB" id="A0A1W2CSR6"/>
<dbReference type="Pfam" id="PF01381">
    <property type="entry name" value="HTH_3"/>
    <property type="match status" value="1"/>
</dbReference>
<dbReference type="PROSITE" id="PS50943">
    <property type="entry name" value="HTH_CROC1"/>
    <property type="match status" value="1"/>
</dbReference>
<dbReference type="CDD" id="cd00093">
    <property type="entry name" value="HTH_XRE"/>
    <property type="match status" value="1"/>
</dbReference>
<proteinExistence type="predicted"/>
<dbReference type="InterPro" id="IPR010982">
    <property type="entry name" value="Lambda_DNA-bd_dom_sf"/>
</dbReference>
<name>A0A1W2CSR6_9FIRM</name>
<dbReference type="PANTHER" id="PTHR46558:SF4">
    <property type="entry name" value="DNA-BIDING PHAGE PROTEIN"/>
    <property type="match status" value="1"/>
</dbReference>
<dbReference type="RefSeq" id="WP_084576354.1">
    <property type="nucleotide sequence ID" value="NZ_CP155572.1"/>
</dbReference>
<dbReference type="SUPFAM" id="SSF47413">
    <property type="entry name" value="lambda repressor-like DNA-binding domains"/>
    <property type="match status" value="1"/>
</dbReference>
<keyword evidence="4" id="KW-1185">Reference proteome</keyword>
<dbReference type="STRING" id="112901.SAMN04488500_111122"/>